<dbReference type="InterPro" id="IPR006179">
    <property type="entry name" value="5_nucleotidase/apyrase"/>
</dbReference>
<feature type="domain" description="Calcineurin-like phosphoesterase" evidence="4">
    <location>
        <begin position="26"/>
        <end position="247"/>
    </location>
</feature>
<accession>A0ABS8Z4J5</accession>
<name>A0ABS8Z4J5_9RHOB</name>
<comment type="similarity">
    <text evidence="1 3">Belongs to the 5'-nucleotidase family.</text>
</comment>
<dbReference type="InterPro" id="IPR029052">
    <property type="entry name" value="Metallo-depent_PP-like"/>
</dbReference>
<dbReference type="PRINTS" id="PR01607">
    <property type="entry name" value="APYRASEFAMLY"/>
</dbReference>
<gene>
    <name evidence="6" type="ORF">LZA78_15305</name>
</gene>
<dbReference type="Pfam" id="PF02872">
    <property type="entry name" value="5_nucleotid_C"/>
    <property type="match status" value="1"/>
</dbReference>
<feature type="signal peptide" evidence="3">
    <location>
        <begin position="1"/>
        <end position="21"/>
    </location>
</feature>
<organism evidence="6 7">
    <name type="scientific">Rhodobacter flavimaris</name>
    <dbReference type="NCBI Taxonomy" id="2907145"/>
    <lineage>
        <taxon>Bacteria</taxon>
        <taxon>Pseudomonadati</taxon>
        <taxon>Pseudomonadota</taxon>
        <taxon>Alphaproteobacteria</taxon>
        <taxon>Rhodobacterales</taxon>
        <taxon>Rhodobacter group</taxon>
        <taxon>Rhodobacter</taxon>
    </lineage>
</organism>
<evidence type="ECO:0000313" key="6">
    <source>
        <dbReference type="EMBL" id="MCE5974855.1"/>
    </source>
</evidence>
<dbReference type="Proteomes" id="UP001521181">
    <property type="component" value="Unassembled WGS sequence"/>
</dbReference>
<dbReference type="Pfam" id="PF00149">
    <property type="entry name" value="Metallophos"/>
    <property type="match status" value="1"/>
</dbReference>
<dbReference type="CDD" id="cd07409">
    <property type="entry name" value="MPP_CD73_N"/>
    <property type="match status" value="1"/>
</dbReference>
<dbReference type="PROSITE" id="PS00785">
    <property type="entry name" value="5_NUCLEOTIDASE_1"/>
    <property type="match status" value="1"/>
</dbReference>
<dbReference type="PROSITE" id="PS00786">
    <property type="entry name" value="5_NUCLEOTIDASE_2"/>
    <property type="match status" value="1"/>
</dbReference>
<dbReference type="Gene3D" id="3.60.21.10">
    <property type="match status" value="1"/>
</dbReference>
<dbReference type="InterPro" id="IPR004843">
    <property type="entry name" value="Calcineurin-like_PHP"/>
</dbReference>
<dbReference type="InterPro" id="IPR036907">
    <property type="entry name" value="5'-Nucleotdase_C_sf"/>
</dbReference>
<comment type="caution">
    <text evidence="6">The sequence shown here is derived from an EMBL/GenBank/DDBJ whole genome shotgun (WGS) entry which is preliminary data.</text>
</comment>
<sequence length="527" mass="55080">MQTRFLASAAALALSAGTASADYTLHVLHINDMHSRIEEINKYDSTCSAEDSAEGKCFGGVARVATKINELRNAIKAEGGNVIVLDAGDQFQGSLFYTTYKGADTAEFMNKIGFDAMAVGNHEFDDGPEGLVGFLDAISFPMVSGNLDLSQSNVLNGKISNAIVLEVGGEKVGIVSALATDTVETSSPGPAVIFQDEAESLKADVAALEAEGVNKIIALTHVGFVKDKALGEAVAGVDAVVGGHSHTKFSNTEEGAEKYPTMAGAVPVVSAYAYSKYVGHLVLTFDDAGVLKDASGDTVLLDASVTPDAEIAARVAELAKPLEEVRAKVVAETTAEVDGSRDTCRQMECAMGNLVADAMLDRVKGQGVTIAIQNGGGLRASIDAGPVTMGEVLTVLPFQNTLSTFEAKGSTIVAALENGASQLEEGAGRFTQVAGLKYTLDPAQPAGSRISEVMVMDAGSWMPIDPAKVYGVVTNNYVRQGGDGYKMFDAEGMNAYDYGPDLADVTAEYLAKVGPYNPALDGRITRK</sequence>
<evidence type="ECO:0000259" key="5">
    <source>
        <dbReference type="Pfam" id="PF02872"/>
    </source>
</evidence>
<feature type="domain" description="5'-Nucleotidase C-terminal" evidence="5">
    <location>
        <begin position="330"/>
        <end position="489"/>
    </location>
</feature>
<feature type="chain" id="PRO_5045001669" evidence="3">
    <location>
        <begin position="22"/>
        <end position="527"/>
    </location>
</feature>
<keyword evidence="3" id="KW-0547">Nucleotide-binding</keyword>
<keyword evidence="3" id="KW-0378">Hydrolase</keyword>
<dbReference type="InterPro" id="IPR006146">
    <property type="entry name" value="5'-Nucleotdase_CS"/>
</dbReference>
<dbReference type="RefSeq" id="WP_233677790.1">
    <property type="nucleotide sequence ID" value="NZ_JAJUOS010000013.1"/>
</dbReference>
<evidence type="ECO:0000259" key="4">
    <source>
        <dbReference type="Pfam" id="PF00149"/>
    </source>
</evidence>
<evidence type="ECO:0000256" key="1">
    <source>
        <dbReference type="ARBA" id="ARBA00006654"/>
    </source>
</evidence>
<protein>
    <submittedName>
        <fullName evidence="6">5'-nucleotidase C-terminal domain-containing protein</fullName>
    </submittedName>
</protein>
<dbReference type="Gene3D" id="3.90.780.10">
    <property type="entry name" value="5'-Nucleotidase, C-terminal domain"/>
    <property type="match status" value="1"/>
</dbReference>
<evidence type="ECO:0000256" key="3">
    <source>
        <dbReference type="RuleBase" id="RU362119"/>
    </source>
</evidence>
<dbReference type="InterPro" id="IPR008334">
    <property type="entry name" value="5'-Nucleotdase_C"/>
</dbReference>
<evidence type="ECO:0000313" key="7">
    <source>
        <dbReference type="Proteomes" id="UP001521181"/>
    </source>
</evidence>
<keyword evidence="2 3" id="KW-0732">Signal</keyword>
<keyword evidence="7" id="KW-1185">Reference proteome</keyword>
<dbReference type="EMBL" id="JAJUOS010000013">
    <property type="protein sequence ID" value="MCE5974855.1"/>
    <property type="molecule type" value="Genomic_DNA"/>
</dbReference>
<dbReference type="SUPFAM" id="SSF56300">
    <property type="entry name" value="Metallo-dependent phosphatases"/>
    <property type="match status" value="1"/>
</dbReference>
<dbReference type="PANTHER" id="PTHR11575">
    <property type="entry name" value="5'-NUCLEOTIDASE-RELATED"/>
    <property type="match status" value="1"/>
</dbReference>
<reference evidence="6 7" key="1">
    <citation type="submission" date="2021-12" db="EMBL/GenBank/DDBJ databases">
        <title>Sinirhodobacter sp. WL0062 is a bacterium isolated from seawater.</title>
        <authorList>
            <person name="Wang L."/>
            <person name="He W."/>
            <person name="Zhang D.-F."/>
        </authorList>
    </citation>
    <scope>NUCLEOTIDE SEQUENCE [LARGE SCALE GENOMIC DNA]</scope>
    <source>
        <strain evidence="6 7">WL0062</strain>
    </source>
</reference>
<dbReference type="PANTHER" id="PTHR11575:SF24">
    <property type="entry name" value="5'-NUCLEOTIDASE"/>
    <property type="match status" value="1"/>
</dbReference>
<proteinExistence type="inferred from homology"/>
<evidence type="ECO:0000256" key="2">
    <source>
        <dbReference type="ARBA" id="ARBA00022729"/>
    </source>
</evidence>
<dbReference type="SUPFAM" id="SSF55816">
    <property type="entry name" value="5'-nucleotidase (syn. UDP-sugar hydrolase), C-terminal domain"/>
    <property type="match status" value="1"/>
</dbReference>